<gene>
    <name evidence="11" type="ORF">GYMLUDRAFT_121780</name>
</gene>
<feature type="domain" description="NF-X1-type" evidence="10">
    <location>
        <begin position="159"/>
        <end position="178"/>
    </location>
</feature>
<evidence type="ECO:0000256" key="8">
    <source>
        <dbReference type="ARBA" id="ARBA00023163"/>
    </source>
</evidence>
<feature type="domain" description="NF-X1-type" evidence="10">
    <location>
        <begin position="285"/>
        <end position="304"/>
    </location>
</feature>
<evidence type="ECO:0000256" key="5">
    <source>
        <dbReference type="ARBA" id="ARBA00022771"/>
    </source>
</evidence>
<keyword evidence="6" id="KW-0862">Zinc</keyword>
<dbReference type="GO" id="GO:0008270">
    <property type="term" value="F:zinc ion binding"/>
    <property type="evidence" value="ECO:0007669"/>
    <property type="project" value="UniProtKB-KW"/>
</dbReference>
<feature type="non-terminal residue" evidence="11">
    <location>
        <position position="1"/>
    </location>
</feature>
<feature type="domain" description="NF-X1-type" evidence="10">
    <location>
        <begin position="10"/>
        <end position="28"/>
    </location>
</feature>
<dbReference type="InterPro" id="IPR034078">
    <property type="entry name" value="NFX1_fam"/>
</dbReference>
<sequence>NACSRPRASCSHPCPLLCHPGPCPSCKVITDFPCGCIRQQLVAVRCGENTQVSCRQTCSKMLSCGKHTMWKGFGCLSPCGKSFDCGNHNCTKPCHPPALDSRPGHCPESPDRITTCPCGKQSITSSSSTPKPGEFPARARCTDPIPTCASTCLKSHSDCEHLCQSKCHTSLKCPPCSVSIVRPCRCGSTTRTLRCGDLRTNTIDPETGMVVLREQEIFCSRPCPAMRSCRSHQCNRICCPLASLAGASLKSKGKKLIATTTATQFDADPEGLHVCDLVCGKMLSCGEHQCEERDHRGPCKPCLRSEFEELICFCGKTVLEP</sequence>
<evidence type="ECO:0000256" key="6">
    <source>
        <dbReference type="ARBA" id="ARBA00022833"/>
    </source>
</evidence>
<dbReference type="AlphaFoldDB" id="A0A0D0CRD0"/>
<evidence type="ECO:0000259" key="10">
    <source>
        <dbReference type="SMART" id="SM00438"/>
    </source>
</evidence>
<comment type="subcellular location">
    <subcellularLocation>
        <location evidence="1">Nucleus</location>
    </subcellularLocation>
</comment>
<name>A0A0D0CRD0_9AGAR</name>
<accession>A0A0D0CRD0</accession>
<dbReference type="GO" id="GO:0005634">
    <property type="term" value="C:nucleus"/>
    <property type="evidence" value="ECO:0007669"/>
    <property type="project" value="UniProtKB-SubCell"/>
</dbReference>
<dbReference type="Proteomes" id="UP000053593">
    <property type="component" value="Unassembled WGS sequence"/>
</dbReference>
<keyword evidence="4" id="KW-0677">Repeat</keyword>
<comment type="similarity">
    <text evidence="2">Belongs to the NFX1 family.</text>
</comment>
<dbReference type="EMBL" id="KN834787">
    <property type="protein sequence ID" value="KIK58128.1"/>
    <property type="molecule type" value="Genomic_DNA"/>
</dbReference>
<keyword evidence="7" id="KW-0805">Transcription regulation</keyword>
<dbReference type="GO" id="GO:0000122">
    <property type="term" value="P:negative regulation of transcription by RNA polymerase II"/>
    <property type="evidence" value="ECO:0007669"/>
    <property type="project" value="TreeGrafter"/>
</dbReference>
<evidence type="ECO:0000256" key="1">
    <source>
        <dbReference type="ARBA" id="ARBA00004123"/>
    </source>
</evidence>
<dbReference type="GO" id="GO:0000977">
    <property type="term" value="F:RNA polymerase II transcription regulatory region sequence-specific DNA binding"/>
    <property type="evidence" value="ECO:0007669"/>
    <property type="project" value="TreeGrafter"/>
</dbReference>
<organism evidence="11 12">
    <name type="scientific">Collybiopsis luxurians FD-317 M1</name>
    <dbReference type="NCBI Taxonomy" id="944289"/>
    <lineage>
        <taxon>Eukaryota</taxon>
        <taxon>Fungi</taxon>
        <taxon>Dikarya</taxon>
        <taxon>Basidiomycota</taxon>
        <taxon>Agaricomycotina</taxon>
        <taxon>Agaricomycetes</taxon>
        <taxon>Agaricomycetidae</taxon>
        <taxon>Agaricales</taxon>
        <taxon>Marasmiineae</taxon>
        <taxon>Omphalotaceae</taxon>
        <taxon>Collybiopsis</taxon>
        <taxon>Collybiopsis luxurians</taxon>
    </lineage>
</organism>
<evidence type="ECO:0000256" key="4">
    <source>
        <dbReference type="ARBA" id="ARBA00022737"/>
    </source>
</evidence>
<keyword evidence="9" id="KW-0539">Nucleus</keyword>
<dbReference type="OrthoDB" id="6512771at2759"/>
<proteinExistence type="inferred from homology"/>
<evidence type="ECO:0000256" key="2">
    <source>
        <dbReference type="ARBA" id="ARBA00007269"/>
    </source>
</evidence>
<evidence type="ECO:0000313" key="12">
    <source>
        <dbReference type="Proteomes" id="UP000053593"/>
    </source>
</evidence>
<feature type="non-terminal residue" evidence="11">
    <location>
        <position position="321"/>
    </location>
</feature>
<evidence type="ECO:0000256" key="7">
    <source>
        <dbReference type="ARBA" id="ARBA00023015"/>
    </source>
</evidence>
<dbReference type="HOGENOM" id="CLU_053565_0_0_1"/>
<evidence type="ECO:0000313" key="11">
    <source>
        <dbReference type="EMBL" id="KIK58128.1"/>
    </source>
</evidence>
<dbReference type="InterPro" id="IPR000967">
    <property type="entry name" value="Znf_NFX1"/>
</dbReference>
<feature type="domain" description="NF-X1-type" evidence="10">
    <location>
        <begin position="85"/>
        <end position="118"/>
    </location>
</feature>
<dbReference type="SMART" id="SM00438">
    <property type="entry name" value="ZnF_NFX"/>
    <property type="match status" value="4"/>
</dbReference>
<keyword evidence="3" id="KW-0479">Metal-binding</keyword>
<keyword evidence="12" id="KW-1185">Reference proteome</keyword>
<evidence type="ECO:0000256" key="3">
    <source>
        <dbReference type="ARBA" id="ARBA00022723"/>
    </source>
</evidence>
<dbReference type="PANTHER" id="PTHR12360">
    <property type="entry name" value="NUCLEAR TRANSCRIPTION FACTOR, X-BOX BINDING 1 NFX1"/>
    <property type="match status" value="1"/>
</dbReference>
<keyword evidence="5" id="KW-0863">Zinc-finger</keyword>
<dbReference type="CDD" id="cd06008">
    <property type="entry name" value="NF-X1-zinc-finger"/>
    <property type="match status" value="1"/>
</dbReference>
<reference evidence="11 12" key="1">
    <citation type="submission" date="2014-04" db="EMBL/GenBank/DDBJ databases">
        <title>Evolutionary Origins and Diversification of the Mycorrhizal Mutualists.</title>
        <authorList>
            <consortium name="DOE Joint Genome Institute"/>
            <consortium name="Mycorrhizal Genomics Consortium"/>
            <person name="Kohler A."/>
            <person name="Kuo A."/>
            <person name="Nagy L.G."/>
            <person name="Floudas D."/>
            <person name="Copeland A."/>
            <person name="Barry K.W."/>
            <person name="Cichocki N."/>
            <person name="Veneault-Fourrey C."/>
            <person name="LaButti K."/>
            <person name="Lindquist E.A."/>
            <person name="Lipzen A."/>
            <person name="Lundell T."/>
            <person name="Morin E."/>
            <person name="Murat C."/>
            <person name="Riley R."/>
            <person name="Ohm R."/>
            <person name="Sun H."/>
            <person name="Tunlid A."/>
            <person name="Henrissat B."/>
            <person name="Grigoriev I.V."/>
            <person name="Hibbett D.S."/>
            <person name="Martin F."/>
        </authorList>
    </citation>
    <scope>NUCLEOTIDE SEQUENCE [LARGE SCALE GENOMIC DNA]</scope>
    <source>
        <strain evidence="11 12">FD-317 M1</strain>
    </source>
</reference>
<dbReference type="GO" id="GO:0000981">
    <property type="term" value="F:DNA-binding transcription factor activity, RNA polymerase II-specific"/>
    <property type="evidence" value="ECO:0007669"/>
    <property type="project" value="TreeGrafter"/>
</dbReference>
<keyword evidence="8" id="KW-0804">Transcription</keyword>
<evidence type="ECO:0000256" key="9">
    <source>
        <dbReference type="ARBA" id="ARBA00023242"/>
    </source>
</evidence>
<protein>
    <recommendedName>
        <fullName evidence="10">NF-X1-type domain-containing protein</fullName>
    </recommendedName>
</protein>
<dbReference type="PANTHER" id="PTHR12360:SF12">
    <property type="entry name" value="TRANSCRIPTIONAL REPRESSOR NF-X1"/>
    <property type="match status" value="1"/>
</dbReference>